<dbReference type="RefSeq" id="XP_062800705.1">
    <property type="nucleotide sequence ID" value="XM_062940613.1"/>
</dbReference>
<comment type="caution">
    <text evidence="2">The sequence shown here is derived from an EMBL/GenBank/DDBJ whole genome shotgun (WGS) entry which is preliminary data.</text>
</comment>
<dbReference type="EMBL" id="JAFFHC010000004">
    <property type="protein sequence ID" value="KAK4677235.1"/>
    <property type="molecule type" value="Genomic_DNA"/>
</dbReference>
<keyword evidence="3" id="KW-1185">Reference proteome</keyword>
<protein>
    <submittedName>
        <fullName evidence="2">Uncharacterized protein</fullName>
    </submittedName>
</protein>
<feature type="compositionally biased region" description="Polar residues" evidence="1">
    <location>
        <begin position="57"/>
        <end position="71"/>
    </location>
</feature>
<evidence type="ECO:0000313" key="2">
    <source>
        <dbReference type="EMBL" id="KAK4677235.1"/>
    </source>
</evidence>
<organism evidence="2 3">
    <name type="scientific">Podospora pseudoanserina</name>
    <dbReference type="NCBI Taxonomy" id="2609844"/>
    <lineage>
        <taxon>Eukaryota</taxon>
        <taxon>Fungi</taxon>
        <taxon>Dikarya</taxon>
        <taxon>Ascomycota</taxon>
        <taxon>Pezizomycotina</taxon>
        <taxon>Sordariomycetes</taxon>
        <taxon>Sordariomycetidae</taxon>
        <taxon>Sordariales</taxon>
        <taxon>Podosporaceae</taxon>
        <taxon>Podospora</taxon>
    </lineage>
</organism>
<accession>A0ABR0IAK9</accession>
<evidence type="ECO:0000256" key="1">
    <source>
        <dbReference type="SAM" id="MobiDB-lite"/>
    </source>
</evidence>
<feature type="region of interest" description="Disordered" evidence="1">
    <location>
        <begin position="17"/>
        <end position="83"/>
    </location>
</feature>
<name>A0ABR0IAK9_9PEZI</name>
<proteinExistence type="predicted"/>
<feature type="compositionally biased region" description="Basic and acidic residues" evidence="1">
    <location>
        <begin position="33"/>
        <end position="43"/>
    </location>
</feature>
<reference evidence="2 3" key="1">
    <citation type="journal article" date="2023" name="bioRxiv">
        <title>High-quality genome assemblies of four members of thePodospora anserinaspecies complex.</title>
        <authorList>
            <person name="Ament-Velasquez S.L."/>
            <person name="Vogan A.A."/>
            <person name="Wallerman O."/>
            <person name="Hartmann F."/>
            <person name="Gautier V."/>
            <person name="Silar P."/>
            <person name="Giraud T."/>
            <person name="Johannesson H."/>
        </authorList>
    </citation>
    <scope>NUCLEOTIDE SEQUENCE [LARGE SCALE GENOMIC DNA]</scope>
    <source>
        <strain evidence="2 3">CBS 124.78</strain>
    </source>
</reference>
<evidence type="ECO:0000313" key="3">
    <source>
        <dbReference type="Proteomes" id="UP001323617"/>
    </source>
</evidence>
<sequence length="251" mass="28061">MLPVAWLSGTAMSQHEVTALHSHRSQGTPPSDDIVKSSSDPKRSWPRLLRSFPMPPCSSSSTIATESFWSNRGDDTNSSRASSPEILFSPRVQPIDILRNKTSFAQHCTDSMPTTRKVAAFGRGSCVWTSDMVKPDEKQFLSELGPVEVNLPSRLSAACEDSRVRGEDTSNHDRLPQKLSETSVVDEPRLEGCDMEYRGTYDTSTLNSGNSSDCDCSETDDGFWKWNESRERFIHTDESTGREIVCPQWFD</sequence>
<dbReference type="Proteomes" id="UP001323617">
    <property type="component" value="Unassembled WGS sequence"/>
</dbReference>
<dbReference type="GeneID" id="87961246"/>
<gene>
    <name evidence="2" type="ORF">QC764_0068680</name>
</gene>